<reference evidence="10" key="1">
    <citation type="journal article" date="2014" name="Int. J. Syst. Evol. Microbiol.">
        <title>Complete genome sequence of Corynebacterium casei LMG S-19264T (=DSM 44701T), isolated from a smear-ripened cheese.</title>
        <authorList>
            <consortium name="US DOE Joint Genome Institute (JGI-PGF)"/>
            <person name="Walter F."/>
            <person name="Albersmeier A."/>
            <person name="Kalinowski J."/>
            <person name="Ruckert C."/>
        </authorList>
    </citation>
    <scope>NUCLEOTIDE SEQUENCE</scope>
    <source>
        <strain evidence="10">CGMCC 1.15254</strain>
    </source>
</reference>
<dbReference type="GO" id="GO:0022857">
    <property type="term" value="F:transmembrane transporter activity"/>
    <property type="evidence" value="ECO:0007669"/>
    <property type="project" value="InterPro"/>
</dbReference>
<sequence>MELTAQAIFTGLLMGGFYGLVAVGLALVFGTMKVINLAHGELVLLAAYIAYAVESQTGINPLLAMPIAMAVVIAASLITFYLTNKIKKDRELNSLILTFGLGIVLTNGLLMVFSADIYSTQSAWFMEGLVIADSLFSMRSEMLAFVVGLCALGGLYWWLNHTWHGRAIRSVSSNRDAAKLMGMNPTKAELWSWAIAGVLAALAGVMLYVTSVIHPPIGHSLTIKAFIITVLAGMGSIPGVLVGALMIGVIEGLTTTFFQSSLSELASMTVFLLVLLVMPSGLFGKKAGH</sequence>
<dbReference type="AlphaFoldDB" id="A0A917BVF3"/>
<dbReference type="EMBL" id="BMHV01000005">
    <property type="protein sequence ID" value="GGF58313.1"/>
    <property type="molecule type" value="Genomic_DNA"/>
</dbReference>
<protein>
    <submittedName>
        <fullName evidence="10">Branched-chain amino acid ABC transporter permease</fullName>
    </submittedName>
</protein>
<dbReference type="Proteomes" id="UP000632498">
    <property type="component" value="Unassembled WGS sequence"/>
</dbReference>
<evidence type="ECO:0000256" key="1">
    <source>
        <dbReference type="ARBA" id="ARBA00004651"/>
    </source>
</evidence>
<name>A0A917BVF3_9PROT</name>
<dbReference type="RefSeq" id="WP_188662291.1">
    <property type="nucleotide sequence ID" value="NZ_BMHV01000005.1"/>
</dbReference>
<evidence type="ECO:0000256" key="5">
    <source>
        <dbReference type="ARBA" id="ARBA00022970"/>
    </source>
</evidence>
<evidence type="ECO:0000313" key="10">
    <source>
        <dbReference type="EMBL" id="GGF58313.1"/>
    </source>
</evidence>
<keyword evidence="7 9" id="KW-0472">Membrane</keyword>
<evidence type="ECO:0000256" key="6">
    <source>
        <dbReference type="ARBA" id="ARBA00022989"/>
    </source>
</evidence>
<evidence type="ECO:0000256" key="2">
    <source>
        <dbReference type="ARBA" id="ARBA00022448"/>
    </source>
</evidence>
<evidence type="ECO:0000256" key="4">
    <source>
        <dbReference type="ARBA" id="ARBA00022692"/>
    </source>
</evidence>
<evidence type="ECO:0000256" key="8">
    <source>
        <dbReference type="ARBA" id="ARBA00037998"/>
    </source>
</evidence>
<keyword evidence="4 9" id="KW-0812">Transmembrane</keyword>
<dbReference type="InterPro" id="IPR001851">
    <property type="entry name" value="ABC_transp_permease"/>
</dbReference>
<feature type="transmembrane region" description="Helical" evidence="9">
    <location>
        <begin position="59"/>
        <end position="82"/>
    </location>
</feature>
<gene>
    <name evidence="10" type="ORF">GCM10011332_09870</name>
</gene>
<keyword evidence="2" id="KW-0813">Transport</keyword>
<reference evidence="10" key="2">
    <citation type="submission" date="2020-09" db="EMBL/GenBank/DDBJ databases">
        <authorList>
            <person name="Sun Q."/>
            <person name="Zhou Y."/>
        </authorList>
    </citation>
    <scope>NUCLEOTIDE SEQUENCE</scope>
    <source>
        <strain evidence="10">CGMCC 1.15254</strain>
    </source>
</reference>
<feature type="transmembrane region" description="Helical" evidence="9">
    <location>
        <begin position="94"/>
        <end position="112"/>
    </location>
</feature>
<dbReference type="CDD" id="cd06582">
    <property type="entry name" value="TM_PBP1_LivH_like"/>
    <property type="match status" value="1"/>
</dbReference>
<evidence type="ECO:0000313" key="11">
    <source>
        <dbReference type="Proteomes" id="UP000632498"/>
    </source>
</evidence>
<evidence type="ECO:0000256" key="7">
    <source>
        <dbReference type="ARBA" id="ARBA00023136"/>
    </source>
</evidence>
<feature type="transmembrane region" description="Helical" evidence="9">
    <location>
        <begin position="190"/>
        <end position="213"/>
    </location>
</feature>
<dbReference type="GO" id="GO:0006865">
    <property type="term" value="P:amino acid transport"/>
    <property type="evidence" value="ECO:0007669"/>
    <property type="project" value="UniProtKB-KW"/>
</dbReference>
<evidence type="ECO:0000256" key="9">
    <source>
        <dbReference type="SAM" id="Phobius"/>
    </source>
</evidence>
<comment type="subcellular location">
    <subcellularLocation>
        <location evidence="1">Cell membrane</location>
        <topology evidence="1">Multi-pass membrane protein</topology>
    </subcellularLocation>
</comment>
<feature type="transmembrane region" description="Helical" evidence="9">
    <location>
        <begin position="225"/>
        <end position="250"/>
    </location>
</feature>
<comment type="caution">
    <text evidence="10">The sequence shown here is derived from an EMBL/GenBank/DDBJ whole genome shotgun (WGS) entry which is preliminary data.</text>
</comment>
<feature type="transmembrane region" description="Helical" evidence="9">
    <location>
        <begin position="34"/>
        <end position="53"/>
    </location>
</feature>
<proteinExistence type="inferred from homology"/>
<keyword evidence="3" id="KW-1003">Cell membrane</keyword>
<keyword evidence="11" id="KW-1185">Reference proteome</keyword>
<feature type="transmembrane region" description="Helical" evidence="9">
    <location>
        <begin position="265"/>
        <end position="284"/>
    </location>
</feature>
<accession>A0A917BVF3</accession>
<dbReference type="Pfam" id="PF02653">
    <property type="entry name" value="BPD_transp_2"/>
    <property type="match status" value="1"/>
</dbReference>
<comment type="similarity">
    <text evidence="8">Belongs to the binding-protein-dependent transport system permease family. LivHM subfamily.</text>
</comment>
<dbReference type="InterPro" id="IPR052157">
    <property type="entry name" value="BCAA_transport_permease"/>
</dbReference>
<dbReference type="PANTHER" id="PTHR11795">
    <property type="entry name" value="BRANCHED-CHAIN AMINO ACID TRANSPORT SYSTEM PERMEASE PROTEIN LIVH"/>
    <property type="match status" value="1"/>
</dbReference>
<keyword evidence="6 9" id="KW-1133">Transmembrane helix</keyword>
<dbReference type="PANTHER" id="PTHR11795:SF445">
    <property type="entry name" value="AMINO ACID ABC TRANSPORTER PERMEASE PROTEIN"/>
    <property type="match status" value="1"/>
</dbReference>
<feature type="transmembrane region" description="Helical" evidence="9">
    <location>
        <begin position="6"/>
        <end position="27"/>
    </location>
</feature>
<feature type="transmembrane region" description="Helical" evidence="9">
    <location>
        <begin position="143"/>
        <end position="159"/>
    </location>
</feature>
<evidence type="ECO:0000256" key="3">
    <source>
        <dbReference type="ARBA" id="ARBA00022475"/>
    </source>
</evidence>
<keyword evidence="5" id="KW-0029">Amino-acid transport</keyword>
<dbReference type="GO" id="GO:0005886">
    <property type="term" value="C:plasma membrane"/>
    <property type="evidence" value="ECO:0007669"/>
    <property type="project" value="UniProtKB-SubCell"/>
</dbReference>
<organism evidence="10 11">
    <name type="scientific">Terasakiella brassicae</name>
    <dbReference type="NCBI Taxonomy" id="1634917"/>
    <lineage>
        <taxon>Bacteria</taxon>
        <taxon>Pseudomonadati</taxon>
        <taxon>Pseudomonadota</taxon>
        <taxon>Alphaproteobacteria</taxon>
        <taxon>Rhodospirillales</taxon>
        <taxon>Terasakiellaceae</taxon>
        <taxon>Terasakiella</taxon>
    </lineage>
</organism>